<feature type="domain" description="Bacterial bifunctional deaminase-reductase C-terminal" evidence="1">
    <location>
        <begin position="137"/>
        <end position="224"/>
    </location>
</feature>
<dbReference type="Gene3D" id="3.40.430.10">
    <property type="entry name" value="Dihydrofolate Reductase, subunit A"/>
    <property type="match status" value="1"/>
</dbReference>
<sequence>MTDSGLGVVQCLGRRGDRTVRGDRGQHPQPDEIEHRSIVSMIPGAYWHWTHTSRPGRVVRSRKEITMTGAVVWHMTMSLDGFIGDRADNLDWSFGETEPSELAAEVIATTGAFLCGGRLIDRVGENRPYGGVWSGAVLVYTRKDPATNPIPEFTYVSGDIRDVVADGLKAANGKNLVVTGGTVPRLSLDAGLVDEIVLHIVPVLLGEGVRFYDSPGVEPTKLEVLTQERMNFRFKVLK</sequence>
<name>A0A4R0JE94_9ACTN</name>
<dbReference type="EMBL" id="SJKD01000008">
    <property type="protein sequence ID" value="TCC45091.1"/>
    <property type="molecule type" value="Genomic_DNA"/>
</dbReference>
<organism evidence="2 3">
    <name type="scientific">Kribbella capetownensis</name>
    <dbReference type="NCBI Taxonomy" id="1572659"/>
    <lineage>
        <taxon>Bacteria</taxon>
        <taxon>Bacillati</taxon>
        <taxon>Actinomycetota</taxon>
        <taxon>Actinomycetes</taxon>
        <taxon>Propionibacteriales</taxon>
        <taxon>Kribbellaceae</taxon>
        <taxon>Kribbella</taxon>
    </lineage>
</organism>
<dbReference type="Proteomes" id="UP000293342">
    <property type="component" value="Unassembled WGS sequence"/>
</dbReference>
<comment type="caution">
    <text evidence="2">The sequence shown here is derived from an EMBL/GenBank/DDBJ whole genome shotgun (WGS) entry which is preliminary data.</text>
</comment>
<proteinExistence type="predicted"/>
<evidence type="ECO:0000313" key="3">
    <source>
        <dbReference type="Proteomes" id="UP000293342"/>
    </source>
</evidence>
<reference evidence="2 3" key="1">
    <citation type="submission" date="2019-02" db="EMBL/GenBank/DDBJ databases">
        <title>Kribbella capetownensis sp. nov. and Kribbella speibonae sp. nov., isolated from soil.</title>
        <authorList>
            <person name="Curtis S.M."/>
            <person name="Norton I."/>
            <person name="Everest G.J."/>
            <person name="Meyers P.R."/>
        </authorList>
    </citation>
    <scope>NUCLEOTIDE SEQUENCE [LARGE SCALE GENOMIC DNA]</scope>
    <source>
        <strain evidence="2 3">YM53</strain>
    </source>
</reference>
<accession>A0A4R0JE94</accession>
<dbReference type="OrthoDB" id="2313602at2"/>
<evidence type="ECO:0000313" key="2">
    <source>
        <dbReference type="EMBL" id="TCC45091.1"/>
    </source>
</evidence>
<dbReference type="AlphaFoldDB" id="A0A4R0JE94"/>
<keyword evidence="3" id="KW-1185">Reference proteome</keyword>
<dbReference type="GO" id="GO:0008703">
    <property type="term" value="F:5-amino-6-(5-phosphoribosylamino)uracil reductase activity"/>
    <property type="evidence" value="ECO:0007669"/>
    <property type="project" value="InterPro"/>
</dbReference>
<gene>
    <name evidence="2" type="ORF">E0H75_31765</name>
</gene>
<evidence type="ECO:0000259" key="1">
    <source>
        <dbReference type="Pfam" id="PF01872"/>
    </source>
</evidence>
<dbReference type="GO" id="GO:0009231">
    <property type="term" value="P:riboflavin biosynthetic process"/>
    <property type="evidence" value="ECO:0007669"/>
    <property type="project" value="InterPro"/>
</dbReference>
<dbReference type="InterPro" id="IPR002734">
    <property type="entry name" value="RibDG_C"/>
</dbReference>
<dbReference type="InterPro" id="IPR024072">
    <property type="entry name" value="DHFR-like_dom_sf"/>
</dbReference>
<protein>
    <submittedName>
        <fullName evidence="2">Dihydrofolate reductase</fullName>
    </submittedName>
</protein>
<dbReference type="Pfam" id="PF01872">
    <property type="entry name" value="RibD_C"/>
    <property type="match status" value="1"/>
</dbReference>
<dbReference type="SUPFAM" id="SSF53597">
    <property type="entry name" value="Dihydrofolate reductase-like"/>
    <property type="match status" value="1"/>
</dbReference>